<keyword evidence="5" id="KW-1185">Reference proteome</keyword>
<accession>A0A1M5ZAP5</accession>
<gene>
    <name evidence="4" type="ORF">SAMN02745823_03430</name>
</gene>
<dbReference type="AlphaFoldDB" id="A0A1M5ZAP5"/>
<evidence type="ECO:0000256" key="1">
    <source>
        <dbReference type="ARBA" id="ARBA00006754"/>
    </source>
</evidence>
<feature type="domain" description="PucR C-terminal helix-turn-helix" evidence="2">
    <location>
        <begin position="478"/>
        <end position="533"/>
    </location>
</feature>
<dbReference type="InterPro" id="IPR042070">
    <property type="entry name" value="PucR_C-HTH_sf"/>
</dbReference>
<dbReference type="Pfam" id="PF17853">
    <property type="entry name" value="GGDEF_2"/>
    <property type="match status" value="1"/>
</dbReference>
<evidence type="ECO:0000313" key="5">
    <source>
        <dbReference type="Proteomes" id="UP000183995"/>
    </source>
</evidence>
<evidence type="ECO:0000313" key="4">
    <source>
        <dbReference type="EMBL" id="SHI20973.1"/>
    </source>
</evidence>
<dbReference type="PANTHER" id="PTHR33744:SF1">
    <property type="entry name" value="DNA-BINDING TRANSCRIPTIONAL ACTIVATOR ADER"/>
    <property type="match status" value="1"/>
</dbReference>
<name>A0A1M5ZAP5_9FIRM</name>
<dbReference type="Gene3D" id="1.10.10.2840">
    <property type="entry name" value="PucR C-terminal helix-turn-helix domain"/>
    <property type="match status" value="1"/>
</dbReference>
<evidence type="ECO:0000259" key="2">
    <source>
        <dbReference type="Pfam" id="PF13556"/>
    </source>
</evidence>
<evidence type="ECO:0000259" key="3">
    <source>
        <dbReference type="Pfam" id="PF17853"/>
    </source>
</evidence>
<comment type="similarity">
    <text evidence="1">Belongs to the CdaR family.</text>
</comment>
<dbReference type="PANTHER" id="PTHR33744">
    <property type="entry name" value="CARBOHYDRATE DIACID REGULATOR"/>
    <property type="match status" value="1"/>
</dbReference>
<reference evidence="4 5" key="1">
    <citation type="submission" date="2016-11" db="EMBL/GenBank/DDBJ databases">
        <authorList>
            <person name="Jaros S."/>
            <person name="Januszkiewicz K."/>
            <person name="Wedrychowicz H."/>
        </authorList>
    </citation>
    <scope>NUCLEOTIDE SEQUENCE [LARGE SCALE GENOMIC DNA]</scope>
    <source>
        <strain evidence="4 5">DSM 10068</strain>
    </source>
</reference>
<proteinExistence type="inferred from homology"/>
<dbReference type="Proteomes" id="UP000183995">
    <property type="component" value="Unassembled WGS sequence"/>
</dbReference>
<feature type="domain" description="CdaR GGDEF-like" evidence="3">
    <location>
        <begin position="296"/>
        <end position="410"/>
    </location>
</feature>
<dbReference type="InterPro" id="IPR051448">
    <property type="entry name" value="CdaR-like_regulators"/>
</dbReference>
<dbReference type="STRING" id="1123282.SAMN02745823_03430"/>
<dbReference type="Pfam" id="PF13556">
    <property type="entry name" value="HTH_30"/>
    <property type="match status" value="1"/>
</dbReference>
<sequence length="556" mass="63704">MRRRPVRGGINKSGELSMDISLNIILDRISHYRYEAYVNLPSDTVFRRVSILSREPKDTQSDCLYVCRLSDALRVSGQGLYICVRDRLQDALETRDKLDGMIIINENLEPEQLFSEIQDTFVLINEWYQNMQDAVIRQKSIQDIITMSESVIGNFISVSDSALTLVAYTKNIPTDDPTSLFLIENGYHSDEAIRKFKVNKRFDAWMSANGLIVSTDGKISKYVVISKVFAFDETYFTHVVMTCNHREMTPGLIDLFSHMIRILSHYIRRNWEERKDYDHVYGSFVVDLMQGKIAGREAVAERAGIVGIRPEDEYIVLLLTGGGGDSAAFPGLLAHDIARRFPLFRSVYYNCRLILFLHHAELARYMAEQDMGNSLNAYFQENNVFCGMSDVFRDLLEFPSAYGQAELALEESGSVDRDGDIAWEPAPQYSNIARFDTYFATALLNKSEKYEKLWKSGRYGKMLIELARGDAEKNTNNLEVLYAYLTNERRATDTATALHMHRNNVVYRISRIEELLHISLDDTKTRLNLTVSFLMLRSSGLLREYKKYGVLFGSGE</sequence>
<organism evidence="4 5">
    <name type="scientific">Sporobacter termitidis DSM 10068</name>
    <dbReference type="NCBI Taxonomy" id="1123282"/>
    <lineage>
        <taxon>Bacteria</taxon>
        <taxon>Bacillati</taxon>
        <taxon>Bacillota</taxon>
        <taxon>Clostridia</taxon>
        <taxon>Eubacteriales</taxon>
        <taxon>Oscillospiraceae</taxon>
        <taxon>Sporobacter</taxon>
    </lineage>
</organism>
<dbReference type="InterPro" id="IPR041522">
    <property type="entry name" value="CdaR_GGDEF"/>
</dbReference>
<protein>
    <submittedName>
        <fullName evidence="4">PucR C-terminal helix-turn-helix domain-containing protein</fullName>
    </submittedName>
</protein>
<dbReference type="EMBL" id="FQXV01000015">
    <property type="protein sequence ID" value="SHI20973.1"/>
    <property type="molecule type" value="Genomic_DNA"/>
</dbReference>
<dbReference type="InterPro" id="IPR025736">
    <property type="entry name" value="PucR_C-HTH_dom"/>
</dbReference>